<accession>A0A5B9QJB8</accession>
<proteinExistence type="predicted"/>
<dbReference type="Proteomes" id="UP000325286">
    <property type="component" value="Chromosome"/>
</dbReference>
<gene>
    <name evidence="2" type="primary">lon</name>
    <name evidence="2" type="ORF">UC8_09550</name>
</gene>
<keyword evidence="2" id="KW-0378">Hydrolase</keyword>
<keyword evidence="3" id="KW-1185">Reference proteome</keyword>
<dbReference type="KEGG" id="rul:UC8_09550"/>
<dbReference type="InterPro" id="IPR015947">
    <property type="entry name" value="PUA-like_sf"/>
</dbReference>
<dbReference type="Gene3D" id="2.30.130.40">
    <property type="entry name" value="LON domain-like"/>
    <property type="match status" value="1"/>
</dbReference>
<protein>
    <submittedName>
        <fullName evidence="2">Lon protease</fullName>
        <ecNumber evidence="2">3.4.21.53</ecNumber>
    </submittedName>
</protein>
<dbReference type="SMART" id="SM00464">
    <property type="entry name" value="LON"/>
    <property type="match status" value="1"/>
</dbReference>
<evidence type="ECO:0000259" key="1">
    <source>
        <dbReference type="PROSITE" id="PS51787"/>
    </source>
</evidence>
<dbReference type="PANTHER" id="PTHR46732">
    <property type="entry name" value="ATP-DEPENDENT PROTEASE LA (LON) DOMAIN PROTEIN"/>
    <property type="match status" value="1"/>
</dbReference>
<keyword evidence="2" id="KW-0645">Protease</keyword>
<dbReference type="EC" id="3.4.21.53" evidence="2"/>
<name>A0A5B9QJB8_9BACT</name>
<dbReference type="InterPro" id="IPR003111">
    <property type="entry name" value="Lon_prtase_N"/>
</dbReference>
<reference evidence="2 3" key="1">
    <citation type="submission" date="2019-08" db="EMBL/GenBank/DDBJ databases">
        <title>Deep-cultivation of Planctomycetes and their phenomic and genomic characterization uncovers novel biology.</title>
        <authorList>
            <person name="Wiegand S."/>
            <person name="Jogler M."/>
            <person name="Boedeker C."/>
            <person name="Pinto D."/>
            <person name="Vollmers J."/>
            <person name="Rivas-Marin E."/>
            <person name="Kohn T."/>
            <person name="Peeters S.H."/>
            <person name="Heuer A."/>
            <person name="Rast P."/>
            <person name="Oberbeckmann S."/>
            <person name="Bunk B."/>
            <person name="Jeske O."/>
            <person name="Meyerdierks A."/>
            <person name="Storesund J.E."/>
            <person name="Kallscheuer N."/>
            <person name="Luecker S."/>
            <person name="Lage O.M."/>
            <person name="Pohl T."/>
            <person name="Merkel B.J."/>
            <person name="Hornburger P."/>
            <person name="Mueller R.-W."/>
            <person name="Bruemmer F."/>
            <person name="Labrenz M."/>
            <person name="Spormann A.M."/>
            <person name="Op den Camp H."/>
            <person name="Overmann J."/>
            <person name="Amann R."/>
            <person name="Jetten M.S.M."/>
            <person name="Mascher T."/>
            <person name="Medema M.H."/>
            <person name="Devos D.P."/>
            <person name="Kaster A.-K."/>
            <person name="Ovreas L."/>
            <person name="Rohde M."/>
            <person name="Galperin M.Y."/>
            <person name="Jogler C."/>
        </authorList>
    </citation>
    <scope>NUCLEOTIDE SEQUENCE [LARGE SCALE GENOMIC DNA]</scope>
    <source>
        <strain evidence="2 3">UC8</strain>
    </source>
</reference>
<dbReference type="AlphaFoldDB" id="A0A5B9QJB8"/>
<dbReference type="InterPro" id="IPR046336">
    <property type="entry name" value="Lon_prtase_N_sf"/>
</dbReference>
<feature type="domain" description="Lon N-terminal" evidence="1">
    <location>
        <begin position="18"/>
        <end position="215"/>
    </location>
</feature>
<dbReference type="PANTHER" id="PTHR46732:SF8">
    <property type="entry name" value="ATP-DEPENDENT PROTEASE LA (LON) DOMAIN PROTEIN"/>
    <property type="match status" value="1"/>
</dbReference>
<dbReference type="PROSITE" id="PS51787">
    <property type="entry name" value="LON_N"/>
    <property type="match status" value="1"/>
</dbReference>
<evidence type="ECO:0000313" key="3">
    <source>
        <dbReference type="Proteomes" id="UP000325286"/>
    </source>
</evidence>
<dbReference type="GO" id="GO:0006508">
    <property type="term" value="P:proteolysis"/>
    <property type="evidence" value="ECO:0007669"/>
    <property type="project" value="UniProtKB-KW"/>
</dbReference>
<organism evidence="2 3">
    <name type="scientific">Roseimaritima ulvae</name>
    <dbReference type="NCBI Taxonomy" id="980254"/>
    <lineage>
        <taxon>Bacteria</taxon>
        <taxon>Pseudomonadati</taxon>
        <taxon>Planctomycetota</taxon>
        <taxon>Planctomycetia</taxon>
        <taxon>Pirellulales</taxon>
        <taxon>Pirellulaceae</taxon>
        <taxon>Roseimaritima</taxon>
    </lineage>
</organism>
<dbReference type="SUPFAM" id="SSF88697">
    <property type="entry name" value="PUA domain-like"/>
    <property type="match status" value="1"/>
</dbReference>
<dbReference type="GO" id="GO:0004252">
    <property type="term" value="F:serine-type endopeptidase activity"/>
    <property type="evidence" value="ECO:0007669"/>
    <property type="project" value="UniProtKB-EC"/>
</dbReference>
<evidence type="ECO:0000313" key="2">
    <source>
        <dbReference type="EMBL" id="QEG38994.1"/>
    </source>
</evidence>
<dbReference type="EMBL" id="CP042914">
    <property type="protein sequence ID" value="QEG38994.1"/>
    <property type="molecule type" value="Genomic_DNA"/>
</dbReference>
<dbReference type="Pfam" id="PF02190">
    <property type="entry name" value="LON_substr_bdg"/>
    <property type="match status" value="1"/>
</dbReference>
<sequence length="236" mass="26527">MSDWEHRLRLPEDFDGRVRLFPLPELVVFPHAMQPLQIFEPRYCELLEESMASDQLITMATVAPGEPSSGYEPPPLEPIVCITKVLSRVATDDNRHNVLLLGAQRARILRELETQRSFRMAEVEVLPDVYPPSGAQARQALQNRLLEAFQGLIPAAGEVHKNLHQLMASQMMLGPITDIIAYTLQFDSRQKIPLLGETNVDRRAEVLADILETLVLQKLQSDPAAEDGFPPPFSDN</sequence>
<dbReference type="RefSeq" id="WP_068140697.1">
    <property type="nucleotide sequence ID" value="NZ_CP042914.1"/>
</dbReference>